<name>A0A819ZRG1_9BILA</name>
<comment type="caution">
    <text evidence="1">The sequence shown here is derived from an EMBL/GenBank/DDBJ whole genome shotgun (WGS) entry which is preliminary data.</text>
</comment>
<evidence type="ECO:0008006" key="3">
    <source>
        <dbReference type="Google" id="ProtNLM"/>
    </source>
</evidence>
<dbReference type="EMBL" id="CAJOBD010011411">
    <property type="protein sequence ID" value="CAF4167286.1"/>
    <property type="molecule type" value="Genomic_DNA"/>
</dbReference>
<sequence>MHTHLEDLSNEIFFEIFDYLHAFDIFVGFTSLNQRISSILQFIPLRIIISHDYCHRQIDFLSSHLTFHAHQVISLKIDDIISDYSFVINLLFNQHNFINLQSCIFTSISSSTKLENIFKKIESLNKLVTFTLFDPYLNLNEKDNCNLTRMMLMHKSSSLRSMVLKHSYDYADISNYTSISSNLTSLHLRIHGTLSTVSIHSVLLIFRLCHGIRHLGLILEHKFLVQNNDVNVPNSTISLNDTDYPILPKLISFNLAVFLICDIYAIAYMLRCMPSLNRFNFFLVPQMRGLLYNCELLNGYVWEDILKCYAPYLYTFEFYISIQKNLSNTQLDYIVNSFQYFVRKYPNWNMAIGRWRLASETPEEMVMLKTLNYDKHKSNVKMLIHNISSQSYETRSTTPINDRHLFYSNITDPTICMTNTKSTFT</sequence>
<organism evidence="1 2">
    <name type="scientific">Rotaria sordida</name>
    <dbReference type="NCBI Taxonomy" id="392033"/>
    <lineage>
        <taxon>Eukaryota</taxon>
        <taxon>Metazoa</taxon>
        <taxon>Spiralia</taxon>
        <taxon>Gnathifera</taxon>
        <taxon>Rotifera</taxon>
        <taxon>Eurotatoria</taxon>
        <taxon>Bdelloidea</taxon>
        <taxon>Philodinida</taxon>
        <taxon>Philodinidae</taxon>
        <taxon>Rotaria</taxon>
    </lineage>
</organism>
<dbReference type="Proteomes" id="UP000663836">
    <property type="component" value="Unassembled WGS sequence"/>
</dbReference>
<evidence type="ECO:0000313" key="2">
    <source>
        <dbReference type="Proteomes" id="UP000663836"/>
    </source>
</evidence>
<evidence type="ECO:0000313" key="1">
    <source>
        <dbReference type="EMBL" id="CAF4167286.1"/>
    </source>
</evidence>
<reference evidence="1" key="1">
    <citation type="submission" date="2021-02" db="EMBL/GenBank/DDBJ databases">
        <authorList>
            <person name="Nowell W R."/>
        </authorList>
    </citation>
    <scope>NUCLEOTIDE SEQUENCE</scope>
</reference>
<dbReference type="AlphaFoldDB" id="A0A819ZRG1"/>
<proteinExistence type="predicted"/>
<feature type="non-terminal residue" evidence="1">
    <location>
        <position position="1"/>
    </location>
</feature>
<protein>
    <recommendedName>
        <fullName evidence="3">F-box domain-containing protein</fullName>
    </recommendedName>
</protein>
<accession>A0A819ZRG1</accession>
<gene>
    <name evidence="1" type="ORF">JBS370_LOCUS34825</name>
</gene>